<name>A0ABP6Q9J0_9ACTN</name>
<dbReference type="InterPro" id="IPR009908">
    <property type="entry name" value="Methylamine_util_MauE"/>
</dbReference>
<dbReference type="EMBL" id="BAAAUV010000007">
    <property type="protein sequence ID" value="GAA3212409.1"/>
    <property type="molecule type" value="Genomic_DNA"/>
</dbReference>
<keyword evidence="3 5" id="KW-1133">Transmembrane helix</keyword>
<gene>
    <name evidence="7" type="ORF">GCM10010468_31730</name>
</gene>
<evidence type="ECO:0000259" key="6">
    <source>
        <dbReference type="Pfam" id="PF07291"/>
    </source>
</evidence>
<proteinExistence type="predicted"/>
<dbReference type="Pfam" id="PF07291">
    <property type="entry name" value="MauE"/>
    <property type="match status" value="1"/>
</dbReference>
<comment type="subcellular location">
    <subcellularLocation>
        <location evidence="1">Membrane</location>
        <topology evidence="1">Multi-pass membrane protein</topology>
    </subcellularLocation>
</comment>
<evidence type="ECO:0000256" key="5">
    <source>
        <dbReference type="SAM" id="Phobius"/>
    </source>
</evidence>
<protein>
    <recommendedName>
        <fullName evidence="6">Methylamine utilisation protein MauE domain-containing protein</fullName>
    </recommendedName>
</protein>
<evidence type="ECO:0000256" key="3">
    <source>
        <dbReference type="ARBA" id="ARBA00022989"/>
    </source>
</evidence>
<reference evidence="8" key="1">
    <citation type="journal article" date="2019" name="Int. J. Syst. Evol. Microbiol.">
        <title>The Global Catalogue of Microorganisms (GCM) 10K type strain sequencing project: providing services to taxonomists for standard genome sequencing and annotation.</title>
        <authorList>
            <consortium name="The Broad Institute Genomics Platform"/>
            <consortium name="The Broad Institute Genome Sequencing Center for Infectious Disease"/>
            <person name="Wu L."/>
            <person name="Ma J."/>
        </authorList>
    </citation>
    <scope>NUCLEOTIDE SEQUENCE [LARGE SCALE GENOMIC DNA]</scope>
    <source>
        <strain evidence="8">JCM 9377</strain>
    </source>
</reference>
<evidence type="ECO:0000256" key="2">
    <source>
        <dbReference type="ARBA" id="ARBA00022692"/>
    </source>
</evidence>
<comment type="caution">
    <text evidence="7">The sequence shown here is derived from an EMBL/GenBank/DDBJ whole genome shotgun (WGS) entry which is preliminary data.</text>
</comment>
<sequence length="244" mass="26433">MDAFREAQVLVLLVVFLLACVGKTVSPGNRHQLAWAGLEGVLCLLLLVSGHPAVRLATAMILVAATWMLGELKTRRPEEGCGCFGSISSSRIGRRTILRTGLLAAAAGAAMGVSATGARISLDVLGWRGVFLVVELGFLMAISPEPVALLKRTRITCDRRDVPLRATMDVLRGSDAWKTWEDHVPGEPIEVWRELCWRFVVFEVEGGELVFAVSLGPDREVRVTLVEEVSDASETGPNPAYVLV</sequence>
<evidence type="ECO:0000256" key="1">
    <source>
        <dbReference type="ARBA" id="ARBA00004141"/>
    </source>
</evidence>
<organism evidence="7 8">
    <name type="scientific">Actinocorallia longicatena</name>
    <dbReference type="NCBI Taxonomy" id="111803"/>
    <lineage>
        <taxon>Bacteria</taxon>
        <taxon>Bacillati</taxon>
        <taxon>Actinomycetota</taxon>
        <taxon>Actinomycetes</taxon>
        <taxon>Streptosporangiales</taxon>
        <taxon>Thermomonosporaceae</taxon>
        <taxon>Actinocorallia</taxon>
    </lineage>
</organism>
<dbReference type="RefSeq" id="WP_344828714.1">
    <property type="nucleotide sequence ID" value="NZ_BAAAUV010000007.1"/>
</dbReference>
<evidence type="ECO:0000256" key="4">
    <source>
        <dbReference type="ARBA" id="ARBA00023136"/>
    </source>
</evidence>
<accession>A0ABP6Q9J0</accession>
<feature type="transmembrane region" description="Helical" evidence="5">
    <location>
        <begin position="46"/>
        <end position="69"/>
    </location>
</feature>
<keyword evidence="4 5" id="KW-0472">Membrane</keyword>
<keyword evidence="8" id="KW-1185">Reference proteome</keyword>
<feature type="transmembrane region" description="Helical" evidence="5">
    <location>
        <begin position="130"/>
        <end position="150"/>
    </location>
</feature>
<feature type="transmembrane region" description="Helical" evidence="5">
    <location>
        <begin position="97"/>
        <end position="118"/>
    </location>
</feature>
<evidence type="ECO:0000313" key="8">
    <source>
        <dbReference type="Proteomes" id="UP001501237"/>
    </source>
</evidence>
<keyword evidence="2 5" id="KW-0812">Transmembrane</keyword>
<dbReference type="PROSITE" id="PS51257">
    <property type="entry name" value="PROKAR_LIPOPROTEIN"/>
    <property type="match status" value="1"/>
</dbReference>
<dbReference type="Proteomes" id="UP001501237">
    <property type="component" value="Unassembled WGS sequence"/>
</dbReference>
<evidence type="ECO:0000313" key="7">
    <source>
        <dbReference type="EMBL" id="GAA3212409.1"/>
    </source>
</evidence>
<feature type="domain" description="Methylamine utilisation protein MauE" evidence="6">
    <location>
        <begin position="37"/>
        <end position="110"/>
    </location>
</feature>